<evidence type="ECO:0000313" key="4">
    <source>
        <dbReference type="EMBL" id="GAQ80973.1"/>
    </source>
</evidence>
<reference evidence="4 5" key="1">
    <citation type="journal article" date="2014" name="Nat. Commun.">
        <title>Klebsormidium flaccidum genome reveals primary factors for plant terrestrial adaptation.</title>
        <authorList>
            <person name="Hori K."/>
            <person name="Maruyama F."/>
            <person name="Fujisawa T."/>
            <person name="Togashi T."/>
            <person name="Yamamoto N."/>
            <person name="Seo M."/>
            <person name="Sato S."/>
            <person name="Yamada T."/>
            <person name="Mori H."/>
            <person name="Tajima N."/>
            <person name="Moriyama T."/>
            <person name="Ikeuchi M."/>
            <person name="Watanabe M."/>
            <person name="Wada H."/>
            <person name="Kobayashi K."/>
            <person name="Saito M."/>
            <person name="Masuda T."/>
            <person name="Sasaki-Sekimoto Y."/>
            <person name="Mashiguchi K."/>
            <person name="Awai K."/>
            <person name="Shimojima M."/>
            <person name="Masuda S."/>
            <person name="Iwai M."/>
            <person name="Nobusawa T."/>
            <person name="Narise T."/>
            <person name="Kondo S."/>
            <person name="Saito H."/>
            <person name="Sato R."/>
            <person name="Murakawa M."/>
            <person name="Ihara Y."/>
            <person name="Oshima-Yamada Y."/>
            <person name="Ohtaka K."/>
            <person name="Satoh M."/>
            <person name="Sonobe K."/>
            <person name="Ishii M."/>
            <person name="Ohtani R."/>
            <person name="Kanamori-Sato M."/>
            <person name="Honoki R."/>
            <person name="Miyazaki D."/>
            <person name="Mochizuki H."/>
            <person name="Umetsu J."/>
            <person name="Higashi K."/>
            <person name="Shibata D."/>
            <person name="Kamiya Y."/>
            <person name="Sato N."/>
            <person name="Nakamura Y."/>
            <person name="Tabata S."/>
            <person name="Ida S."/>
            <person name="Kurokawa K."/>
            <person name="Ohta H."/>
        </authorList>
    </citation>
    <scope>NUCLEOTIDE SEQUENCE [LARGE SCALE GENOMIC DNA]</scope>
    <source>
        <strain evidence="4 5">NIES-2285</strain>
    </source>
</reference>
<proteinExistence type="predicted"/>
<evidence type="ECO:0000256" key="3">
    <source>
        <dbReference type="SAM" id="SignalP"/>
    </source>
</evidence>
<feature type="transmembrane region" description="Helical" evidence="2">
    <location>
        <begin position="139"/>
        <end position="155"/>
    </location>
</feature>
<dbReference type="PANTHER" id="PTHR34821:SF2">
    <property type="entry name" value="INNER MEMBRANE PROTEIN YDCZ"/>
    <property type="match status" value="1"/>
</dbReference>
<accession>A0A1Y1HS86</accession>
<feature type="chain" id="PRO_5013322118" description="EamA domain-containing protein" evidence="3">
    <location>
        <begin position="23"/>
        <end position="217"/>
    </location>
</feature>
<sequence>MASGALVAVGCVLVVLSGIALSFQTGVNSSLGRVSGKSFASVVSFTVGLVALLIFFVIDTYAIGAKGPTAGRIKAVPWWGWLGGLLGAFYVVCTIFFAQILGAGVLTSIFVTSQLITSILLDYYGIVGFEKRKLRWERILGACFLVVGVLLISLFRGDLQEVTPSGVPDASNGPESPAPSGYPGPAGKVSIDMSGAYLQRRTPPTSNIELQDPGVGG</sequence>
<keyword evidence="5" id="KW-1185">Reference proteome</keyword>
<organism evidence="4 5">
    <name type="scientific">Klebsormidium nitens</name>
    <name type="common">Green alga</name>
    <name type="synonym">Ulothrix nitens</name>
    <dbReference type="NCBI Taxonomy" id="105231"/>
    <lineage>
        <taxon>Eukaryota</taxon>
        <taxon>Viridiplantae</taxon>
        <taxon>Streptophyta</taxon>
        <taxon>Klebsormidiophyceae</taxon>
        <taxon>Klebsormidiales</taxon>
        <taxon>Klebsormidiaceae</taxon>
        <taxon>Klebsormidium</taxon>
    </lineage>
</organism>
<keyword evidence="3" id="KW-0732">Signal</keyword>
<keyword evidence="2" id="KW-1133">Transmembrane helix</keyword>
<dbReference type="GO" id="GO:0005886">
    <property type="term" value="C:plasma membrane"/>
    <property type="evidence" value="ECO:0000318"/>
    <property type="project" value="GO_Central"/>
</dbReference>
<feature type="transmembrane region" description="Helical" evidence="2">
    <location>
        <begin position="106"/>
        <end position="127"/>
    </location>
</feature>
<feature type="region of interest" description="Disordered" evidence="1">
    <location>
        <begin position="165"/>
        <end position="190"/>
    </location>
</feature>
<feature type="transmembrane region" description="Helical" evidence="2">
    <location>
        <begin position="78"/>
        <end position="100"/>
    </location>
</feature>
<dbReference type="OrthoDB" id="545008at2759"/>
<dbReference type="InterPro" id="IPR006750">
    <property type="entry name" value="YdcZ"/>
</dbReference>
<evidence type="ECO:0008006" key="6">
    <source>
        <dbReference type="Google" id="ProtNLM"/>
    </source>
</evidence>
<gene>
    <name evidence="4" type="ORF">KFL_000670310</name>
</gene>
<evidence type="ECO:0000256" key="2">
    <source>
        <dbReference type="SAM" id="Phobius"/>
    </source>
</evidence>
<name>A0A1Y1HS86_KLENI</name>
<feature type="transmembrane region" description="Helical" evidence="2">
    <location>
        <begin position="38"/>
        <end position="58"/>
    </location>
</feature>
<dbReference type="OMA" id="GPWWLWI"/>
<evidence type="ECO:0000313" key="5">
    <source>
        <dbReference type="Proteomes" id="UP000054558"/>
    </source>
</evidence>
<evidence type="ECO:0000256" key="1">
    <source>
        <dbReference type="SAM" id="MobiDB-lite"/>
    </source>
</evidence>
<keyword evidence="2" id="KW-0812">Transmembrane</keyword>
<keyword evidence="2" id="KW-0472">Membrane</keyword>
<feature type="signal peptide" evidence="3">
    <location>
        <begin position="1"/>
        <end position="22"/>
    </location>
</feature>
<dbReference type="EMBL" id="DF237016">
    <property type="protein sequence ID" value="GAQ80973.1"/>
    <property type="molecule type" value="Genomic_DNA"/>
</dbReference>
<protein>
    <recommendedName>
        <fullName evidence="6">EamA domain-containing protein</fullName>
    </recommendedName>
</protein>
<dbReference type="Pfam" id="PF04657">
    <property type="entry name" value="DMT_YdcZ"/>
    <property type="match status" value="1"/>
</dbReference>
<dbReference type="PANTHER" id="PTHR34821">
    <property type="entry name" value="INNER MEMBRANE PROTEIN YDCZ"/>
    <property type="match status" value="1"/>
</dbReference>
<dbReference type="AlphaFoldDB" id="A0A1Y1HS86"/>
<dbReference type="Proteomes" id="UP000054558">
    <property type="component" value="Unassembled WGS sequence"/>
</dbReference>